<dbReference type="OrthoDB" id="9803201at2"/>
<feature type="region of interest" description="Disordered" evidence="6">
    <location>
        <begin position="37"/>
        <end position="83"/>
    </location>
</feature>
<dbReference type="GO" id="GO:0019843">
    <property type="term" value="F:rRNA binding"/>
    <property type="evidence" value="ECO:0007669"/>
    <property type="project" value="UniProtKB-UniRule"/>
</dbReference>
<evidence type="ECO:0000256" key="5">
    <source>
        <dbReference type="HAMAP-Rule" id="MF_01328"/>
    </source>
</evidence>
<keyword evidence="5" id="KW-0694">RNA-binding</keyword>
<protein>
    <recommendedName>
        <fullName evidence="4 5">Large ribosomal subunit protein uL4</fullName>
    </recommendedName>
</protein>
<evidence type="ECO:0000256" key="6">
    <source>
        <dbReference type="SAM" id="MobiDB-lite"/>
    </source>
</evidence>
<dbReference type="NCBIfam" id="TIGR03953">
    <property type="entry name" value="rplD_bact"/>
    <property type="match status" value="1"/>
</dbReference>
<dbReference type="AlphaFoldDB" id="A0A4R0XID1"/>
<dbReference type="EMBL" id="PSZP01000060">
    <property type="protein sequence ID" value="TCG10343.1"/>
    <property type="molecule type" value="Genomic_DNA"/>
</dbReference>
<evidence type="ECO:0000313" key="7">
    <source>
        <dbReference type="EMBL" id="TCG10343.1"/>
    </source>
</evidence>
<evidence type="ECO:0000256" key="1">
    <source>
        <dbReference type="ARBA" id="ARBA00010528"/>
    </source>
</evidence>
<dbReference type="Proteomes" id="UP000291072">
    <property type="component" value="Unassembled WGS sequence"/>
</dbReference>
<gene>
    <name evidence="5" type="primary">rplD</name>
    <name evidence="7" type="ORF">C4B25_04600</name>
</gene>
<evidence type="ECO:0000313" key="8">
    <source>
        <dbReference type="Proteomes" id="UP000291072"/>
    </source>
</evidence>
<dbReference type="RefSeq" id="WP_131613955.1">
    <property type="nucleotide sequence ID" value="NZ_PSZP01000060.1"/>
</dbReference>
<evidence type="ECO:0000256" key="3">
    <source>
        <dbReference type="ARBA" id="ARBA00023274"/>
    </source>
</evidence>
<dbReference type="PANTHER" id="PTHR10746:SF6">
    <property type="entry name" value="LARGE RIBOSOMAL SUBUNIT PROTEIN UL4M"/>
    <property type="match status" value="1"/>
</dbReference>
<proteinExistence type="inferred from homology"/>
<comment type="subunit">
    <text evidence="5">Part of the 50S ribosomal subunit.</text>
</comment>
<comment type="function">
    <text evidence="5">Forms part of the polypeptide exit tunnel.</text>
</comment>
<feature type="compositionally biased region" description="Basic residues" evidence="6">
    <location>
        <begin position="62"/>
        <end position="74"/>
    </location>
</feature>
<accession>A0A4R0XID1</accession>
<sequence length="205" mass="22285">MAEVQTTTAAKSASTLPKEVFGVKVNSQAIFDTIMSDRASRRQGTHKVKNRGEVAGSGIKPWKQKGTGRARAGSKRSPIWVGGGRAFGPKTERNYSLALNKKVRKLALASALTLKAKAKAVKVQEVKMEAISTKEMVKFIETLKLTKGQRKVLIVTECETVFKSASNIPNVDTVKVNSISVEKVVNADVIVLSQAHIDRLVEVIK</sequence>
<organism evidence="7 8">
    <name type="scientific">Mycoplasma todarodis</name>
    <dbReference type="NCBI Taxonomy" id="1937191"/>
    <lineage>
        <taxon>Bacteria</taxon>
        <taxon>Bacillati</taxon>
        <taxon>Mycoplasmatota</taxon>
        <taxon>Mollicutes</taxon>
        <taxon>Mycoplasmataceae</taxon>
        <taxon>Mycoplasma</taxon>
    </lineage>
</organism>
<keyword evidence="3 5" id="KW-0687">Ribonucleoprotein</keyword>
<comment type="similarity">
    <text evidence="1 5">Belongs to the universal ribosomal protein uL4 family.</text>
</comment>
<dbReference type="SUPFAM" id="SSF52166">
    <property type="entry name" value="Ribosomal protein L4"/>
    <property type="match status" value="1"/>
</dbReference>
<name>A0A4R0XID1_9MOLU</name>
<dbReference type="InterPro" id="IPR002136">
    <property type="entry name" value="Ribosomal_uL4"/>
</dbReference>
<evidence type="ECO:0000256" key="2">
    <source>
        <dbReference type="ARBA" id="ARBA00022980"/>
    </source>
</evidence>
<dbReference type="Pfam" id="PF00573">
    <property type="entry name" value="Ribosomal_L4"/>
    <property type="match status" value="1"/>
</dbReference>
<reference evidence="7 8" key="1">
    <citation type="submission" date="2018-02" db="EMBL/GenBank/DDBJ databases">
        <title>Mycoplasma marinum and Mycoplasma todarodis sp. nov., moderately halophilic and psychrotolerant mycoplasmas isolated from cephalopods.</title>
        <authorList>
            <person name="Viver T."/>
        </authorList>
    </citation>
    <scope>NUCLEOTIDE SEQUENCE [LARGE SCALE GENOMIC DNA]</scope>
    <source>
        <strain evidence="7 8">5H</strain>
    </source>
</reference>
<dbReference type="InterPro" id="IPR023574">
    <property type="entry name" value="Ribosomal_uL4_dom_sf"/>
</dbReference>
<dbReference type="GO" id="GO:0003735">
    <property type="term" value="F:structural constituent of ribosome"/>
    <property type="evidence" value="ECO:0007669"/>
    <property type="project" value="InterPro"/>
</dbReference>
<dbReference type="InterPro" id="IPR013005">
    <property type="entry name" value="Ribosomal_uL4-like"/>
</dbReference>
<dbReference type="GO" id="GO:0005840">
    <property type="term" value="C:ribosome"/>
    <property type="evidence" value="ECO:0007669"/>
    <property type="project" value="UniProtKB-KW"/>
</dbReference>
<evidence type="ECO:0000256" key="4">
    <source>
        <dbReference type="ARBA" id="ARBA00035244"/>
    </source>
</evidence>
<comment type="function">
    <text evidence="5">One of the primary rRNA binding proteins, this protein initially binds near the 5'-end of the 23S rRNA. It is important during the early stages of 50S assembly. It makes multiple contacts with different domains of the 23S rRNA in the assembled 50S subunit and ribosome.</text>
</comment>
<dbReference type="GO" id="GO:1990904">
    <property type="term" value="C:ribonucleoprotein complex"/>
    <property type="evidence" value="ECO:0007669"/>
    <property type="project" value="UniProtKB-KW"/>
</dbReference>
<dbReference type="GO" id="GO:0006412">
    <property type="term" value="P:translation"/>
    <property type="evidence" value="ECO:0007669"/>
    <property type="project" value="UniProtKB-UniRule"/>
</dbReference>
<keyword evidence="2 5" id="KW-0689">Ribosomal protein</keyword>
<keyword evidence="5" id="KW-0699">rRNA-binding</keyword>
<dbReference type="PANTHER" id="PTHR10746">
    <property type="entry name" value="50S RIBOSOMAL PROTEIN L4"/>
    <property type="match status" value="1"/>
</dbReference>
<dbReference type="Gene3D" id="3.40.1370.10">
    <property type="match status" value="1"/>
</dbReference>
<keyword evidence="8" id="KW-1185">Reference proteome</keyword>
<dbReference type="HAMAP" id="MF_01328_B">
    <property type="entry name" value="Ribosomal_uL4_B"/>
    <property type="match status" value="1"/>
</dbReference>
<comment type="caution">
    <text evidence="7">The sequence shown here is derived from an EMBL/GenBank/DDBJ whole genome shotgun (WGS) entry which is preliminary data.</text>
</comment>